<proteinExistence type="predicted"/>
<protein>
    <submittedName>
        <fullName evidence="1">Uncharacterized protein</fullName>
    </submittedName>
</protein>
<dbReference type="EMBL" id="GGEC01084883">
    <property type="protein sequence ID" value="MBX65367.1"/>
    <property type="molecule type" value="Transcribed_RNA"/>
</dbReference>
<evidence type="ECO:0000313" key="1">
    <source>
        <dbReference type="EMBL" id="MBX65367.1"/>
    </source>
</evidence>
<reference evidence="1" key="1">
    <citation type="submission" date="2018-02" db="EMBL/GenBank/DDBJ databases">
        <title>Rhizophora mucronata_Transcriptome.</title>
        <authorList>
            <person name="Meera S.P."/>
            <person name="Sreeshan A."/>
            <person name="Augustine A."/>
        </authorList>
    </citation>
    <scope>NUCLEOTIDE SEQUENCE</scope>
    <source>
        <tissue evidence="1">Leaf</tissue>
    </source>
</reference>
<sequence length="34" mass="3938">MKPMGASKASKMMWKACYFHLHYYLTSLVSLGKQ</sequence>
<organism evidence="1">
    <name type="scientific">Rhizophora mucronata</name>
    <name type="common">Asiatic mangrove</name>
    <dbReference type="NCBI Taxonomy" id="61149"/>
    <lineage>
        <taxon>Eukaryota</taxon>
        <taxon>Viridiplantae</taxon>
        <taxon>Streptophyta</taxon>
        <taxon>Embryophyta</taxon>
        <taxon>Tracheophyta</taxon>
        <taxon>Spermatophyta</taxon>
        <taxon>Magnoliopsida</taxon>
        <taxon>eudicotyledons</taxon>
        <taxon>Gunneridae</taxon>
        <taxon>Pentapetalae</taxon>
        <taxon>rosids</taxon>
        <taxon>fabids</taxon>
        <taxon>Malpighiales</taxon>
        <taxon>Rhizophoraceae</taxon>
        <taxon>Rhizophora</taxon>
    </lineage>
</organism>
<accession>A0A2P2QEU2</accession>
<dbReference type="AlphaFoldDB" id="A0A2P2QEU2"/>
<name>A0A2P2QEU2_RHIMU</name>